<reference evidence="5 6" key="1">
    <citation type="submission" date="2019-09" db="EMBL/GenBank/DDBJ databases">
        <authorList>
            <person name="Chandra G."/>
            <person name="Truman W A."/>
        </authorList>
    </citation>
    <scope>NUCLEOTIDE SEQUENCE [LARGE SCALE GENOMIC DNA]</scope>
    <source>
        <strain evidence="5">PS624</strain>
    </source>
</reference>
<accession>A0A5E6U285</accession>
<gene>
    <name evidence="5" type="ORF">PS624_03267</name>
</gene>
<evidence type="ECO:0000256" key="2">
    <source>
        <dbReference type="ARBA" id="ARBA00023015"/>
    </source>
</evidence>
<dbReference type="EMBL" id="CABVGZ010000034">
    <property type="protein sequence ID" value="VVM99811.1"/>
    <property type="molecule type" value="Genomic_DNA"/>
</dbReference>
<evidence type="ECO:0000256" key="3">
    <source>
        <dbReference type="ARBA" id="ARBA00023125"/>
    </source>
</evidence>
<evidence type="ECO:0008006" key="7">
    <source>
        <dbReference type="Google" id="ProtNLM"/>
    </source>
</evidence>
<organism evidence="5 6">
    <name type="scientific">Pseudomonas fluorescens</name>
    <dbReference type="NCBI Taxonomy" id="294"/>
    <lineage>
        <taxon>Bacteria</taxon>
        <taxon>Pseudomonadati</taxon>
        <taxon>Pseudomonadota</taxon>
        <taxon>Gammaproteobacteria</taxon>
        <taxon>Pseudomonadales</taxon>
        <taxon>Pseudomonadaceae</taxon>
        <taxon>Pseudomonas</taxon>
    </lineage>
</organism>
<name>A0A5E6U285_PSEFL</name>
<protein>
    <recommendedName>
        <fullName evidence="7">Antitermination protein Q</fullName>
    </recommendedName>
</protein>
<comment type="similarity">
    <text evidence="1">Belongs to the phage antitermination Q type 1 family.</text>
</comment>
<dbReference type="Proteomes" id="UP000326241">
    <property type="component" value="Unassembled WGS sequence"/>
</dbReference>
<dbReference type="RefSeq" id="WP_191630218.1">
    <property type="nucleotide sequence ID" value="NZ_CABVGZ010000034.1"/>
</dbReference>
<proteinExistence type="inferred from homology"/>
<dbReference type="GO" id="GO:0003677">
    <property type="term" value="F:DNA binding"/>
    <property type="evidence" value="ECO:0007669"/>
    <property type="project" value="UniProtKB-KW"/>
</dbReference>
<evidence type="ECO:0000313" key="5">
    <source>
        <dbReference type="EMBL" id="VVM99811.1"/>
    </source>
</evidence>
<keyword evidence="2" id="KW-0805">Transcription regulation</keyword>
<dbReference type="AlphaFoldDB" id="A0A5E6U285"/>
<evidence type="ECO:0000256" key="4">
    <source>
        <dbReference type="ARBA" id="ARBA00023163"/>
    </source>
</evidence>
<dbReference type="InterPro" id="IPR010534">
    <property type="entry name" value="Phage_933W_GpQ"/>
</dbReference>
<sequence>MMIRKPAGRPLGDTEYLLEQWGWWRMDGMGIPSYTSPTFALMRQAMPQAASSKNYCITDDWALAIDNAVAKLAHRDQQMGDILWLYYGAKWAMLKVGKHYGISEGKARELARAGAAWMDCVVCPLYDVA</sequence>
<dbReference type="GO" id="GO:0060567">
    <property type="term" value="P:negative regulation of termination of DNA-templated transcription"/>
    <property type="evidence" value="ECO:0007669"/>
    <property type="project" value="InterPro"/>
</dbReference>
<keyword evidence="4" id="KW-0804">Transcription</keyword>
<keyword evidence="3" id="KW-0238">DNA-binding</keyword>
<evidence type="ECO:0000256" key="1">
    <source>
        <dbReference type="ARBA" id="ARBA00010234"/>
    </source>
</evidence>
<evidence type="ECO:0000313" key="6">
    <source>
        <dbReference type="Proteomes" id="UP000326241"/>
    </source>
</evidence>
<dbReference type="Pfam" id="PF06530">
    <property type="entry name" value="Phage_antitermQ"/>
    <property type="match status" value="1"/>
</dbReference>